<name>A0A971M6P0_9BACT</name>
<dbReference type="SMART" id="SM00255">
    <property type="entry name" value="TIR"/>
    <property type="match status" value="1"/>
</dbReference>
<evidence type="ECO:0000256" key="2">
    <source>
        <dbReference type="ARBA" id="ARBA00022692"/>
    </source>
</evidence>
<dbReference type="PRINTS" id="PR01537">
    <property type="entry name" value="INTRLKN1R1F"/>
</dbReference>
<keyword evidence="3" id="KW-0732">Signal</keyword>
<feature type="domain" description="TIR" evidence="6">
    <location>
        <begin position="21"/>
        <end position="142"/>
    </location>
</feature>
<dbReference type="InterPro" id="IPR000157">
    <property type="entry name" value="TIR_dom"/>
</dbReference>
<dbReference type="Proteomes" id="UP000777265">
    <property type="component" value="Unassembled WGS sequence"/>
</dbReference>
<keyword evidence="5" id="KW-0472">Membrane</keyword>
<dbReference type="PROSITE" id="PS50104">
    <property type="entry name" value="TIR"/>
    <property type="match status" value="1"/>
</dbReference>
<dbReference type="GO" id="GO:0005886">
    <property type="term" value="C:plasma membrane"/>
    <property type="evidence" value="ECO:0007669"/>
    <property type="project" value="TreeGrafter"/>
</dbReference>
<proteinExistence type="predicted"/>
<dbReference type="GO" id="GO:0038023">
    <property type="term" value="F:signaling receptor activity"/>
    <property type="evidence" value="ECO:0007669"/>
    <property type="project" value="TreeGrafter"/>
</dbReference>
<dbReference type="Pfam" id="PF13676">
    <property type="entry name" value="TIR_2"/>
    <property type="match status" value="1"/>
</dbReference>
<gene>
    <name evidence="7" type="ORF">GXY80_15595</name>
</gene>
<dbReference type="PANTHER" id="PTHR24365">
    <property type="entry name" value="TOLL-LIKE RECEPTOR"/>
    <property type="match status" value="1"/>
</dbReference>
<evidence type="ECO:0000256" key="5">
    <source>
        <dbReference type="ARBA" id="ARBA00023136"/>
    </source>
</evidence>
<accession>A0A971M6P0</accession>
<organism evidence="7 8">
    <name type="scientific">Syntrophorhabdus aromaticivorans</name>
    <dbReference type="NCBI Taxonomy" id="328301"/>
    <lineage>
        <taxon>Bacteria</taxon>
        <taxon>Pseudomonadati</taxon>
        <taxon>Thermodesulfobacteriota</taxon>
        <taxon>Syntrophorhabdia</taxon>
        <taxon>Syntrophorhabdales</taxon>
        <taxon>Syntrophorhabdaceae</taxon>
        <taxon>Syntrophorhabdus</taxon>
    </lineage>
</organism>
<keyword evidence="4" id="KW-1133">Transmembrane helix</keyword>
<dbReference type="EMBL" id="JAAYEE010000315">
    <property type="protein sequence ID" value="NLW36880.1"/>
    <property type="molecule type" value="Genomic_DNA"/>
</dbReference>
<evidence type="ECO:0000313" key="8">
    <source>
        <dbReference type="Proteomes" id="UP000777265"/>
    </source>
</evidence>
<comment type="subcellular location">
    <subcellularLocation>
        <location evidence="1">Membrane</location>
    </subcellularLocation>
</comment>
<evidence type="ECO:0000256" key="4">
    <source>
        <dbReference type="ARBA" id="ARBA00022989"/>
    </source>
</evidence>
<sequence length="142" mass="16379">MPAYNDANTGSATMEDCSLAYQYDAFVSYSSKDRPWVKDILLRRLEDNALRVCIDYRDFIPGLPSVENIQQAIRASRKILLVITPDYLKSSWTGFEAIRVQTTDPANERLRLLPLLRVKCEFYLGYTPLTYLNFADPEDEEL</sequence>
<keyword evidence="2" id="KW-0812">Transmembrane</keyword>
<reference evidence="7" key="2">
    <citation type="submission" date="2020-01" db="EMBL/GenBank/DDBJ databases">
        <authorList>
            <person name="Campanaro S."/>
        </authorList>
    </citation>
    <scope>NUCLEOTIDE SEQUENCE</scope>
    <source>
        <strain evidence="7">AS06rmzACSIP_7</strain>
    </source>
</reference>
<evidence type="ECO:0000256" key="1">
    <source>
        <dbReference type="ARBA" id="ARBA00004370"/>
    </source>
</evidence>
<keyword evidence="7" id="KW-0675">Receptor</keyword>
<protein>
    <submittedName>
        <fullName evidence="7">Toll/interleukin-1 receptor domain-containing protein</fullName>
    </submittedName>
</protein>
<dbReference type="GO" id="GO:0007165">
    <property type="term" value="P:signal transduction"/>
    <property type="evidence" value="ECO:0007669"/>
    <property type="project" value="InterPro"/>
</dbReference>
<comment type="caution">
    <text evidence="7">The sequence shown here is derived from an EMBL/GenBank/DDBJ whole genome shotgun (WGS) entry which is preliminary data.</text>
</comment>
<evidence type="ECO:0000313" key="7">
    <source>
        <dbReference type="EMBL" id="NLW36880.1"/>
    </source>
</evidence>
<dbReference type="PANTHER" id="PTHR24365:SF541">
    <property type="entry name" value="PROTEIN TOLL-RELATED"/>
    <property type="match status" value="1"/>
</dbReference>
<dbReference type="AlphaFoldDB" id="A0A971M6P0"/>
<dbReference type="SUPFAM" id="SSF52200">
    <property type="entry name" value="Toll/Interleukin receptor TIR domain"/>
    <property type="match status" value="1"/>
</dbReference>
<dbReference type="InterPro" id="IPR035897">
    <property type="entry name" value="Toll_tir_struct_dom_sf"/>
</dbReference>
<reference evidence="7" key="1">
    <citation type="journal article" date="2020" name="Biotechnol. Biofuels">
        <title>New insights from the biogas microbiome by comprehensive genome-resolved metagenomics of nearly 1600 species originating from multiple anaerobic digesters.</title>
        <authorList>
            <person name="Campanaro S."/>
            <person name="Treu L."/>
            <person name="Rodriguez-R L.M."/>
            <person name="Kovalovszki A."/>
            <person name="Ziels R.M."/>
            <person name="Maus I."/>
            <person name="Zhu X."/>
            <person name="Kougias P.G."/>
            <person name="Basile A."/>
            <person name="Luo G."/>
            <person name="Schluter A."/>
            <person name="Konstantinidis K.T."/>
            <person name="Angelidaki I."/>
        </authorList>
    </citation>
    <scope>NUCLEOTIDE SEQUENCE</scope>
    <source>
        <strain evidence="7">AS06rmzACSIP_7</strain>
    </source>
</reference>
<dbReference type="Gene3D" id="3.40.50.10140">
    <property type="entry name" value="Toll/interleukin-1 receptor homology (TIR) domain"/>
    <property type="match status" value="1"/>
</dbReference>
<evidence type="ECO:0000259" key="6">
    <source>
        <dbReference type="PROSITE" id="PS50104"/>
    </source>
</evidence>
<evidence type="ECO:0000256" key="3">
    <source>
        <dbReference type="ARBA" id="ARBA00022729"/>
    </source>
</evidence>